<gene>
    <name evidence="2" type="ORF">T23_13560</name>
</gene>
<organism evidence="2 3">
    <name type="scientific">Turicibacter faecis</name>
    <dbReference type="NCBI Taxonomy" id="2963365"/>
    <lineage>
        <taxon>Bacteria</taxon>
        <taxon>Bacillati</taxon>
        <taxon>Bacillota</taxon>
        <taxon>Erysipelotrichia</taxon>
        <taxon>Erysipelotrichales</taxon>
        <taxon>Turicibacteraceae</taxon>
        <taxon>Turicibacter</taxon>
    </lineage>
</organism>
<keyword evidence="1" id="KW-0175">Coiled coil</keyword>
<name>A0ABM8IK53_9FIRM</name>
<dbReference type="EMBL" id="AP028127">
    <property type="protein sequence ID" value="BEH91254.1"/>
    <property type="molecule type" value="Genomic_DNA"/>
</dbReference>
<accession>A0ABM8IK53</accession>
<keyword evidence="3" id="KW-1185">Reference proteome</keyword>
<dbReference type="RefSeq" id="WP_338507278.1">
    <property type="nucleotide sequence ID" value="NZ_AP028127.1"/>
</dbReference>
<feature type="coiled-coil region" evidence="1">
    <location>
        <begin position="14"/>
        <end position="41"/>
    </location>
</feature>
<evidence type="ECO:0000256" key="1">
    <source>
        <dbReference type="SAM" id="Coils"/>
    </source>
</evidence>
<dbReference type="Proteomes" id="UP001432099">
    <property type="component" value="Chromosome"/>
</dbReference>
<sequence length="88" mass="10710">MSLKETYDDLFFKSSEVQKNLDTLKQRMEELDTQIQVIERNPNFLETDVEPLYELLWKARIDYKKQQTEFHTLTLQLQQLNHILEDLH</sequence>
<protein>
    <submittedName>
        <fullName evidence="2">Uncharacterized protein</fullName>
    </submittedName>
</protein>
<evidence type="ECO:0000313" key="3">
    <source>
        <dbReference type="Proteomes" id="UP001432099"/>
    </source>
</evidence>
<proteinExistence type="predicted"/>
<reference evidence="2" key="1">
    <citation type="journal article" date="2024" name="Int. J. Syst. Evol. Microbiol.">
        <title>Turicibacter faecis sp. nov., isolated from faeces of heart failure mouse model.</title>
        <authorList>
            <person name="Imamura Y."/>
            <person name="Motooka D."/>
            <person name="Nakajima Y."/>
            <person name="Ito S."/>
            <person name="Kitakaze M."/>
            <person name="Iida T."/>
            <person name="Nakamura S."/>
        </authorList>
    </citation>
    <scope>NUCLEOTIDE SEQUENCE</scope>
    <source>
        <strain evidence="2">TC023</strain>
    </source>
</reference>
<evidence type="ECO:0000313" key="2">
    <source>
        <dbReference type="EMBL" id="BEH91254.1"/>
    </source>
</evidence>